<accession>A0AAV6K668</accession>
<name>A0AAV6K668_9ERIC</name>
<gene>
    <name evidence="1" type="ORF">RHGRI_013596</name>
</gene>
<comment type="caution">
    <text evidence="1">The sequence shown here is derived from an EMBL/GenBank/DDBJ whole genome shotgun (WGS) entry which is preliminary data.</text>
</comment>
<dbReference type="EMBL" id="JACTNZ010000005">
    <property type="protein sequence ID" value="KAG5547958.1"/>
    <property type="molecule type" value="Genomic_DNA"/>
</dbReference>
<keyword evidence="2" id="KW-1185">Reference proteome</keyword>
<dbReference type="Proteomes" id="UP000823749">
    <property type="component" value="Chromosome 5"/>
</dbReference>
<dbReference type="PANTHER" id="PTHR23054:SF53">
    <property type="entry name" value="OS06G0704100 PROTEIN"/>
    <property type="match status" value="1"/>
</dbReference>
<sequence>MCKVRWRQCILLTFISGYEKAYLAYGVPRSELKLFSLMQKPAYTIGGHSLSAAAIKLNMRKVGSGEDDIYTLFYEDSSFG</sequence>
<protein>
    <submittedName>
        <fullName evidence="1">Uncharacterized protein</fullName>
    </submittedName>
</protein>
<reference evidence="1" key="1">
    <citation type="submission" date="2020-08" db="EMBL/GenBank/DDBJ databases">
        <title>Plant Genome Project.</title>
        <authorList>
            <person name="Zhang R.-G."/>
        </authorList>
    </citation>
    <scope>NUCLEOTIDE SEQUENCE</scope>
    <source>
        <strain evidence="1">WSP0</strain>
        <tissue evidence="1">Leaf</tissue>
    </source>
</reference>
<dbReference type="PANTHER" id="PTHR23054">
    <property type="entry name" value="TERNARY COMPLEX FACTOR MIP1, LEUCINE-ZIPPER-RELATED"/>
    <property type="match status" value="1"/>
</dbReference>
<evidence type="ECO:0000313" key="2">
    <source>
        <dbReference type="Proteomes" id="UP000823749"/>
    </source>
</evidence>
<organism evidence="1 2">
    <name type="scientific">Rhododendron griersonianum</name>
    <dbReference type="NCBI Taxonomy" id="479676"/>
    <lineage>
        <taxon>Eukaryota</taxon>
        <taxon>Viridiplantae</taxon>
        <taxon>Streptophyta</taxon>
        <taxon>Embryophyta</taxon>
        <taxon>Tracheophyta</taxon>
        <taxon>Spermatophyta</taxon>
        <taxon>Magnoliopsida</taxon>
        <taxon>eudicotyledons</taxon>
        <taxon>Gunneridae</taxon>
        <taxon>Pentapetalae</taxon>
        <taxon>asterids</taxon>
        <taxon>Ericales</taxon>
        <taxon>Ericaceae</taxon>
        <taxon>Ericoideae</taxon>
        <taxon>Rhodoreae</taxon>
        <taxon>Rhododendron</taxon>
    </lineage>
</organism>
<dbReference type="AlphaFoldDB" id="A0AAV6K668"/>
<proteinExistence type="predicted"/>
<evidence type="ECO:0000313" key="1">
    <source>
        <dbReference type="EMBL" id="KAG5547958.1"/>
    </source>
</evidence>